<dbReference type="STRING" id="1844972.A7K91_21465"/>
<dbReference type="AlphaFoldDB" id="A0A1A5YS49"/>
<organism evidence="1 2">
    <name type="scientific">Paenibacillus oryzae</name>
    <dbReference type="NCBI Taxonomy" id="1844972"/>
    <lineage>
        <taxon>Bacteria</taxon>
        <taxon>Bacillati</taxon>
        <taxon>Bacillota</taxon>
        <taxon>Bacilli</taxon>
        <taxon>Bacillales</taxon>
        <taxon>Paenibacillaceae</taxon>
        <taxon>Paenibacillus</taxon>
    </lineage>
</organism>
<evidence type="ECO:0000313" key="1">
    <source>
        <dbReference type="EMBL" id="OBR68451.1"/>
    </source>
</evidence>
<sequence>MNLNKLNPECYEEFEHETVLTEEDNNVRYQLKVRLKVSSKQGIYINLPLLKKLSKYLQADYKIANPPKDCDAIIIDKDSNIAYLIEMKRSSNASTNERINEQLSAGMKWLEHICFCTDTISGDYRIIKVAVMIESSRRSRSRGQQEGTVIGYDFYRKTGNSLALEFIS</sequence>
<comment type="caution">
    <text evidence="1">The sequence shown here is derived from an EMBL/GenBank/DDBJ whole genome shotgun (WGS) entry which is preliminary data.</text>
</comment>
<dbReference type="EMBL" id="LYPA01000026">
    <property type="protein sequence ID" value="OBR68451.1"/>
    <property type="molecule type" value="Genomic_DNA"/>
</dbReference>
<accession>A0A1A5YS49</accession>
<reference evidence="1 2" key="1">
    <citation type="submission" date="2016-05" db="EMBL/GenBank/DDBJ databases">
        <title>Paenibacillus oryzae. sp. nov., isolated from the rice root.</title>
        <authorList>
            <person name="Zhang J."/>
            <person name="Zhang X."/>
        </authorList>
    </citation>
    <scope>NUCLEOTIDE SEQUENCE [LARGE SCALE GENOMIC DNA]</scope>
    <source>
        <strain evidence="1 2">1DrF-4</strain>
    </source>
</reference>
<proteinExistence type="predicted"/>
<dbReference type="RefSeq" id="WP_068679267.1">
    <property type="nucleotide sequence ID" value="NZ_LYPA01000026.1"/>
</dbReference>
<evidence type="ECO:0000313" key="2">
    <source>
        <dbReference type="Proteomes" id="UP000092024"/>
    </source>
</evidence>
<dbReference type="Proteomes" id="UP000092024">
    <property type="component" value="Unassembled WGS sequence"/>
</dbReference>
<dbReference type="OrthoDB" id="9798587at2"/>
<keyword evidence="2" id="KW-1185">Reference proteome</keyword>
<name>A0A1A5YS49_9BACL</name>
<protein>
    <submittedName>
        <fullName evidence="1">Uncharacterized protein</fullName>
    </submittedName>
</protein>
<gene>
    <name evidence="1" type="ORF">A7K91_21465</name>
</gene>